<sequence length="395" mass="45386">MVKRIRKQLTGVQKKKLCERKKEMLFLSNSDLAKEFGIGKSTVQDILATSNKWININEASMEGTRRKERPIKWQQLEDALWLWASSVLDRGLDLTGDIIKQKAFFYAERMGFVDFKDSDGWLTGFKRRCKLVQGIKHGEAASAPNQELVDEERQSIQEELTRWKLNDIFNADETGLFWAMEPSRTLSDRKLSGHKANKSRVTVFLITNANGSEKLRPLVIHKYQTPRPLHNINKSNLPVDYYWNGKAYMQVSIFNDWLRKFDAEMRKANRQILLLLDNTPVHKLNHDNELTNITIRFFAPNMTSVIQPCDTGIIASNILEYDIKHAIYNIAEAWTNVTTNTIINCWRKTGILPLSITNIEEATQAIQAECQKECLTIQQLINGLNLADSLSANDK</sequence>
<dbReference type="PANTHER" id="PTHR19303:SF73">
    <property type="entry name" value="PROTEIN PDC2"/>
    <property type="match status" value="1"/>
</dbReference>
<evidence type="ECO:0000259" key="2">
    <source>
        <dbReference type="PROSITE" id="PS51253"/>
    </source>
</evidence>
<evidence type="ECO:0000256" key="1">
    <source>
        <dbReference type="ARBA" id="ARBA00023125"/>
    </source>
</evidence>
<name>A0A9N9HMC3_9GLOM</name>
<comment type="caution">
    <text evidence="3">The sequence shown here is derived from an EMBL/GenBank/DDBJ whole genome shotgun (WGS) entry which is preliminary data.</text>
</comment>
<dbReference type="Gene3D" id="1.10.10.60">
    <property type="entry name" value="Homeodomain-like"/>
    <property type="match status" value="2"/>
</dbReference>
<protein>
    <submittedName>
        <fullName evidence="3">13137_t:CDS:1</fullName>
    </submittedName>
</protein>
<dbReference type="PROSITE" id="PS51253">
    <property type="entry name" value="HTH_CENPB"/>
    <property type="match status" value="1"/>
</dbReference>
<dbReference type="OrthoDB" id="2440324at2759"/>
<evidence type="ECO:0000313" key="4">
    <source>
        <dbReference type="Proteomes" id="UP000789342"/>
    </source>
</evidence>
<accession>A0A9N9HMC3</accession>
<dbReference type="AlphaFoldDB" id="A0A9N9HMC3"/>
<feature type="domain" description="HTH CENPB-type" evidence="2">
    <location>
        <begin position="64"/>
        <end position="135"/>
    </location>
</feature>
<dbReference type="Proteomes" id="UP000789342">
    <property type="component" value="Unassembled WGS sequence"/>
</dbReference>
<reference evidence="3" key="1">
    <citation type="submission" date="2021-06" db="EMBL/GenBank/DDBJ databases">
        <authorList>
            <person name="Kallberg Y."/>
            <person name="Tangrot J."/>
            <person name="Rosling A."/>
        </authorList>
    </citation>
    <scope>NUCLEOTIDE SEQUENCE</scope>
    <source>
        <strain evidence="3">CL551</strain>
    </source>
</reference>
<dbReference type="EMBL" id="CAJVPV010015869">
    <property type="protein sequence ID" value="CAG8694521.1"/>
    <property type="molecule type" value="Genomic_DNA"/>
</dbReference>
<dbReference type="GO" id="GO:0005634">
    <property type="term" value="C:nucleus"/>
    <property type="evidence" value="ECO:0007669"/>
    <property type="project" value="TreeGrafter"/>
</dbReference>
<keyword evidence="1" id="KW-0238">DNA-binding</keyword>
<dbReference type="SMART" id="SM00674">
    <property type="entry name" value="CENPB"/>
    <property type="match status" value="1"/>
</dbReference>
<organism evidence="3 4">
    <name type="scientific">Acaulospora morrowiae</name>
    <dbReference type="NCBI Taxonomy" id="94023"/>
    <lineage>
        <taxon>Eukaryota</taxon>
        <taxon>Fungi</taxon>
        <taxon>Fungi incertae sedis</taxon>
        <taxon>Mucoromycota</taxon>
        <taxon>Glomeromycotina</taxon>
        <taxon>Glomeromycetes</taxon>
        <taxon>Diversisporales</taxon>
        <taxon>Acaulosporaceae</taxon>
        <taxon>Acaulospora</taxon>
    </lineage>
</organism>
<evidence type="ECO:0000313" key="3">
    <source>
        <dbReference type="EMBL" id="CAG8694521.1"/>
    </source>
</evidence>
<dbReference type="InterPro" id="IPR004875">
    <property type="entry name" value="DDE_SF_endonuclease_dom"/>
</dbReference>
<dbReference type="InterPro" id="IPR009057">
    <property type="entry name" value="Homeodomain-like_sf"/>
</dbReference>
<keyword evidence="4" id="KW-1185">Reference proteome</keyword>
<proteinExistence type="predicted"/>
<gene>
    <name evidence="3" type="ORF">AMORRO_LOCUS11785</name>
</gene>
<dbReference type="InterPro" id="IPR006600">
    <property type="entry name" value="HTH_CenpB_DNA-bd_dom"/>
</dbReference>
<dbReference type="GO" id="GO:0003677">
    <property type="term" value="F:DNA binding"/>
    <property type="evidence" value="ECO:0007669"/>
    <property type="project" value="UniProtKB-KW"/>
</dbReference>
<dbReference type="Pfam" id="PF03221">
    <property type="entry name" value="HTH_Tnp_Tc5"/>
    <property type="match status" value="1"/>
</dbReference>
<dbReference type="PANTHER" id="PTHR19303">
    <property type="entry name" value="TRANSPOSON"/>
    <property type="match status" value="1"/>
</dbReference>
<dbReference type="SUPFAM" id="SSF46689">
    <property type="entry name" value="Homeodomain-like"/>
    <property type="match status" value="1"/>
</dbReference>
<dbReference type="InterPro" id="IPR050863">
    <property type="entry name" value="CenT-Element_Derived"/>
</dbReference>
<dbReference type="Pfam" id="PF03184">
    <property type="entry name" value="DDE_1"/>
    <property type="match status" value="1"/>
</dbReference>